<sequence length="67" mass="7831">MFNFIIPFMVLILVVVFIHEYGHYYFAKRYGVGVTDFSIGFGKEIFGWNDKSGTRWKVCWIPLGGYV</sequence>
<dbReference type="GO" id="GO:0016020">
    <property type="term" value="C:membrane"/>
    <property type="evidence" value="ECO:0007669"/>
    <property type="project" value="UniProtKB-SubCell"/>
</dbReference>
<evidence type="ECO:0000256" key="2">
    <source>
        <dbReference type="ARBA" id="ARBA00004141"/>
    </source>
</evidence>
<keyword evidence="3" id="KW-0645">Protease</keyword>
<evidence type="ECO:0000256" key="1">
    <source>
        <dbReference type="ARBA" id="ARBA00001947"/>
    </source>
</evidence>
<accession>A0A382Z9Z4</accession>
<name>A0A382Z9Z4_9ZZZZ</name>
<dbReference type="EMBL" id="UINC01182223">
    <property type="protein sequence ID" value="SVD92314.1"/>
    <property type="molecule type" value="Genomic_DNA"/>
</dbReference>
<dbReference type="Pfam" id="PF02163">
    <property type="entry name" value="Peptidase_M50"/>
    <property type="match status" value="1"/>
</dbReference>
<dbReference type="GO" id="GO:0006508">
    <property type="term" value="P:proteolysis"/>
    <property type="evidence" value="ECO:0007669"/>
    <property type="project" value="UniProtKB-KW"/>
</dbReference>
<evidence type="ECO:0000256" key="4">
    <source>
        <dbReference type="ARBA" id="ARBA00022692"/>
    </source>
</evidence>
<comment type="subcellular location">
    <subcellularLocation>
        <location evidence="2">Membrane</location>
        <topology evidence="2">Multi-pass membrane protein</topology>
    </subcellularLocation>
</comment>
<evidence type="ECO:0000256" key="9">
    <source>
        <dbReference type="ARBA" id="ARBA00023136"/>
    </source>
</evidence>
<evidence type="ECO:0000256" key="5">
    <source>
        <dbReference type="ARBA" id="ARBA00022801"/>
    </source>
</evidence>
<dbReference type="PANTHER" id="PTHR42837">
    <property type="entry name" value="REGULATOR OF SIGMA-E PROTEASE RSEP"/>
    <property type="match status" value="1"/>
</dbReference>
<dbReference type="AlphaFoldDB" id="A0A382Z9Z4"/>
<evidence type="ECO:0000256" key="3">
    <source>
        <dbReference type="ARBA" id="ARBA00022670"/>
    </source>
</evidence>
<keyword evidence="4 10" id="KW-0812">Transmembrane</keyword>
<keyword evidence="5" id="KW-0378">Hydrolase</keyword>
<dbReference type="GO" id="GO:0004222">
    <property type="term" value="F:metalloendopeptidase activity"/>
    <property type="evidence" value="ECO:0007669"/>
    <property type="project" value="InterPro"/>
</dbReference>
<feature type="transmembrane region" description="Helical" evidence="10">
    <location>
        <begin position="6"/>
        <end position="26"/>
    </location>
</feature>
<evidence type="ECO:0000313" key="12">
    <source>
        <dbReference type="EMBL" id="SVD92314.1"/>
    </source>
</evidence>
<keyword evidence="7 10" id="KW-1133">Transmembrane helix</keyword>
<evidence type="ECO:0000256" key="8">
    <source>
        <dbReference type="ARBA" id="ARBA00023049"/>
    </source>
</evidence>
<gene>
    <name evidence="12" type="ORF">METZ01_LOCUS445168</name>
</gene>
<feature type="domain" description="Peptidase M50" evidence="11">
    <location>
        <begin position="8"/>
        <end position="67"/>
    </location>
</feature>
<feature type="non-terminal residue" evidence="12">
    <location>
        <position position="67"/>
    </location>
</feature>
<evidence type="ECO:0000259" key="11">
    <source>
        <dbReference type="Pfam" id="PF02163"/>
    </source>
</evidence>
<organism evidence="12">
    <name type="scientific">marine metagenome</name>
    <dbReference type="NCBI Taxonomy" id="408172"/>
    <lineage>
        <taxon>unclassified sequences</taxon>
        <taxon>metagenomes</taxon>
        <taxon>ecological metagenomes</taxon>
    </lineage>
</organism>
<keyword evidence="6" id="KW-0862">Zinc</keyword>
<comment type="cofactor">
    <cofactor evidence="1">
        <name>Zn(2+)</name>
        <dbReference type="ChEBI" id="CHEBI:29105"/>
    </cofactor>
</comment>
<dbReference type="InterPro" id="IPR008915">
    <property type="entry name" value="Peptidase_M50"/>
</dbReference>
<dbReference type="InterPro" id="IPR004387">
    <property type="entry name" value="Pept_M50_Zn"/>
</dbReference>
<protein>
    <recommendedName>
        <fullName evidence="11">Peptidase M50 domain-containing protein</fullName>
    </recommendedName>
</protein>
<proteinExistence type="predicted"/>
<evidence type="ECO:0000256" key="7">
    <source>
        <dbReference type="ARBA" id="ARBA00022989"/>
    </source>
</evidence>
<keyword evidence="9 10" id="KW-0472">Membrane</keyword>
<dbReference type="PANTHER" id="PTHR42837:SF2">
    <property type="entry name" value="MEMBRANE METALLOPROTEASE ARASP2, CHLOROPLASTIC-RELATED"/>
    <property type="match status" value="1"/>
</dbReference>
<evidence type="ECO:0000256" key="10">
    <source>
        <dbReference type="SAM" id="Phobius"/>
    </source>
</evidence>
<keyword evidence="8" id="KW-0482">Metalloprotease</keyword>
<reference evidence="12" key="1">
    <citation type="submission" date="2018-05" db="EMBL/GenBank/DDBJ databases">
        <authorList>
            <person name="Lanie J.A."/>
            <person name="Ng W.-L."/>
            <person name="Kazmierczak K.M."/>
            <person name="Andrzejewski T.M."/>
            <person name="Davidsen T.M."/>
            <person name="Wayne K.J."/>
            <person name="Tettelin H."/>
            <person name="Glass J.I."/>
            <person name="Rusch D."/>
            <person name="Podicherti R."/>
            <person name="Tsui H.-C.T."/>
            <person name="Winkler M.E."/>
        </authorList>
    </citation>
    <scope>NUCLEOTIDE SEQUENCE</scope>
</reference>
<evidence type="ECO:0000256" key="6">
    <source>
        <dbReference type="ARBA" id="ARBA00022833"/>
    </source>
</evidence>